<dbReference type="AlphaFoldDB" id="A0A8S3TII2"/>
<dbReference type="Proteomes" id="UP000683360">
    <property type="component" value="Unassembled WGS sequence"/>
</dbReference>
<reference evidence="1" key="1">
    <citation type="submission" date="2021-03" db="EMBL/GenBank/DDBJ databases">
        <authorList>
            <person name="Bekaert M."/>
        </authorList>
    </citation>
    <scope>NUCLEOTIDE SEQUENCE</scope>
</reference>
<dbReference type="PANTHER" id="PTHR14187">
    <property type="entry name" value="ALPHA KINASE/ELONGATION FACTOR 2 KINASE"/>
    <property type="match status" value="1"/>
</dbReference>
<dbReference type="EMBL" id="CAJPWZ010002206">
    <property type="protein sequence ID" value="CAG2233410.1"/>
    <property type="molecule type" value="Genomic_DNA"/>
</dbReference>
<protein>
    <submittedName>
        <fullName evidence="1">Uncharacterized protein</fullName>
    </submittedName>
</protein>
<evidence type="ECO:0000313" key="2">
    <source>
        <dbReference type="Proteomes" id="UP000683360"/>
    </source>
</evidence>
<comment type="caution">
    <text evidence="1">The sequence shown here is derived from an EMBL/GenBank/DDBJ whole genome shotgun (WGS) entry which is preliminary data.</text>
</comment>
<sequence>MGNKLLAPRYGSDSCKQFMRESVLYGGGTVDISAQEVLPDDCLNIIHRVRGGDYGGNSVNMAYRSMLVRLFSGPCIVTFKEKHRTDYMDMMRSFEERKKRHLSWRIPRAVIYGHMPKIVSSRVCNFTYSISVLRVLNQECHLRKKVIYDGRKCSCEDVFKIACADTVVSVGQKNTCIYNVL</sequence>
<proteinExistence type="predicted"/>
<accession>A0A8S3TII2</accession>
<dbReference type="OrthoDB" id="2963168at2759"/>
<keyword evidence="2" id="KW-1185">Reference proteome</keyword>
<name>A0A8S3TII2_MYTED</name>
<dbReference type="PANTHER" id="PTHR14187:SF5">
    <property type="entry name" value="HEAT SHOCK 70 KDA PROTEIN 12A"/>
    <property type="match status" value="1"/>
</dbReference>
<gene>
    <name evidence="1" type="ORF">MEDL_46046</name>
</gene>
<evidence type="ECO:0000313" key="1">
    <source>
        <dbReference type="EMBL" id="CAG2233410.1"/>
    </source>
</evidence>
<organism evidence="1 2">
    <name type="scientific">Mytilus edulis</name>
    <name type="common">Blue mussel</name>
    <dbReference type="NCBI Taxonomy" id="6550"/>
    <lineage>
        <taxon>Eukaryota</taxon>
        <taxon>Metazoa</taxon>
        <taxon>Spiralia</taxon>
        <taxon>Lophotrochozoa</taxon>
        <taxon>Mollusca</taxon>
        <taxon>Bivalvia</taxon>
        <taxon>Autobranchia</taxon>
        <taxon>Pteriomorphia</taxon>
        <taxon>Mytilida</taxon>
        <taxon>Mytiloidea</taxon>
        <taxon>Mytilidae</taxon>
        <taxon>Mytilinae</taxon>
        <taxon>Mytilus</taxon>
    </lineage>
</organism>